<comment type="caution">
    <text evidence="2">The sequence shown here is derived from an EMBL/GenBank/DDBJ whole genome shotgun (WGS) entry which is preliminary data.</text>
</comment>
<gene>
    <name evidence="2" type="ORF">IPL58_12760</name>
</gene>
<protein>
    <submittedName>
        <fullName evidence="2">Uncharacterized protein</fullName>
    </submittedName>
</protein>
<reference evidence="2" key="1">
    <citation type="submission" date="2020-10" db="EMBL/GenBank/DDBJ databases">
        <title>Connecting structure to function with the recovery of over 1000 high-quality activated sludge metagenome-assembled genomes encoding full-length rRNA genes using long-read sequencing.</title>
        <authorList>
            <person name="Singleton C.M."/>
            <person name="Petriglieri F."/>
            <person name="Kristensen J.M."/>
            <person name="Kirkegaard R.H."/>
            <person name="Michaelsen T.Y."/>
            <person name="Andersen M.H."/>
            <person name="Karst S.M."/>
            <person name="Dueholm M.S."/>
            <person name="Nielsen P.H."/>
            <person name="Albertsen M."/>
        </authorList>
    </citation>
    <scope>NUCLEOTIDE SEQUENCE</scope>
    <source>
        <strain evidence="2">Hirt_18-Q3-R61-65_BATAC.395</strain>
    </source>
</reference>
<feature type="region of interest" description="Disordered" evidence="1">
    <location>
        <begin position="16"/>
        <end position="41"/>
    </location>
</feature>
<evidence type="ECO:0000313" key="3">
    <source>
        <dbReference type="Proteomes" id="UP000886689"/>
    </source>
</evidence>
<evidence type="ECO:0000256" key="1">
    <source>
        <dbReference type="SAM" id="MobiDB-lite"/>
    </source>
</evidence>
<evidence type="ECO:0000313" key="2">
    <source>
        <dbReference type="EMBL" id="MBK8524867.1"/>
    </source>
</evidence>
<dbReference type="Proteomes" id="UP000886689">
    <property type="component" value="Unassembled WGS sequence"/>
</dbReference>
<sequence length="102" mass="10879">MARCATAPSMATCPARSVTHRYTQRSSAGADHHRSSPICPGVIHGYPRTPASTAPERIAGWARGDGFRTCRPATPASPSWHVGRISHPSLQPGGAASRRPRR</sequence>
<accession>A0A9D7K5A8</accession>
<dbReference type="EMBL" id="JADJUC010000016">
    <property type="protein sequence ID" value="MBK8524867.1"/>
    <property type="molecule type" value="Genomic_DNA"/>
</dbReference>
<proteinExistence type="predicted"/>
<feature type="region of interest" description="Disordered" evidence="1">
    <location>
        <begin position="72"/>
        <end position="102"/>
    </location>
</feature>
<organism evidence="2 3">
    <name type="scientific">Candidatus Proximibacter danicus</name>
    <dbReference type="NCBI Taxonomy" id="2954365"/>
    <lineage>
        <taxon>Bacteria</taxon>
        <taxon>Pseudomonadati</taxon>
        <taxon>Pseudomonadota</taxon>
        <taxon>Betaproteobacteria</taxon>
        <taxon>Candidatus Proximibacter</taxon>
    </lineage>
</organism>
<dbReference type="AlphaFoldDB" id="A0A9D7K5A8"/>
<name>A0A9D7K5A8_9PROT</name>